<sequence length="1194" mass="114815">MTATPRPDRPPPTPQRRPRGRAAVTAVAAAAALLSAGPLAAQIVTDGSVGAARTLTGPNVLIPQALGRTVGDNLFHSFLRFRIGSGESATFLSDATVRHVIGRVTGGSPTEILGTLRLLSDGGTPSLTLINPAGVVFGAGAAIDVPGAFRAATADYVAFPDGRFHADPARTSSFSSAAPEAFGFLGSQRAPLVVRDGAVLVTPRGEALALAGGDLRIDGAVVGSGAGSVRLAAVGAEAAEVGFTGALPSLGGSLQLLGGASVLSSTIGAADGAPVSISAGSVHLGEASGIFSAVRDGDSGHGGAIELQVRGALTLDGGASLSSETRGAGTAGDLRVAAGSATLDDGAYLYSRSLPGAAGGSGRIAVQVAGRLALAGTASISTELGGDAAGGGIALRAGELAMAGAAYVGSYAGGTGSDGALTIEVDGAARLSTASVESRTTGGADAAPVTIRAGQLRIDGGSFVGSVSDPGATGRAGALTIEAAGAVELASGARLLSSTASDADASQVTLRAASLTMDDARITSNSVGSGRRGAAGGIGIVLAGDLAMASASSIESSTLSAGDGGAVRIEARDVRLDGGSTVQSRAAGGSGAAGSIDLVARGSVSLAGASGLSTGTAADGAAGPLRLQAAALRLDGDSVIDSTASLGSRGQGGSIELAVAGAVVLDGGSAVRAVTAGEGAAGQIRVAADSLQLRGQSRLNSISLSETGAPAGQIALRTTGDVLLTGASAIVSDALVGRAGTVTIDARDLSVDSGGIASRGDSGRIAIVARDVRLVGNAAGEAGQVSTSTFGAGNGGSVDVQARSLWVDGPGAGLLSLAFPGATGQAGSITVRLSEGLTVREGGLSSSTSGAGAAGSVTVEAARIVVEGARSGISAAALAGSGGQAGSVQLRAGESIRLDDGGFVSISNAATVADPQARQPTLLSLAAPVVTLGAGAAVSAVSTGNVAASDVAIEAGQRLLLGRAGVSTAAAEGNGGDIRIASGGSVVLDRSLVVTSVFGPRGDGGDIDLQARTLVLSSGFIQANTAAAQARGGQVRIAAEGLLASGGTLFVGGDTPYAIRPDVFGFNVIQAAAPTGVSGTVALDTPVLDLAGSLRELGVERLDPGGLGRGLCRTGAGSSFAQAGRGGLPAGARAWQRVEPAAGEARAVGAGAEGRAAMAADTLPRAGPSAQPDPAPAAAWRLARVAPATDGGCR</sequence>
<feature type="region of interest" description="Disordered" evidence="1">
    <location>
        <begin position="1"/>
        <end position="21"/>
    </location>
</feature>
<name>A0A0K8NV30_PISS1</name>
<dbReference type="SMART" id="SM00912">
    <property type="entry name" value="Haemagg_act"/>
    <property type="match status" value="1"/>
</dbReference>
<protein>
    <recommendedName>
        <fullName evidence="3">Filamentous haemagglutinin FhaB/tRNA nuclease CdiA-like TPS domain-containing protein</fullName>
    </recommendedName>
</protein>
<dbReference type="NCBIfam" id="TIGR01901">
    <property type="entry name" value="adhes_NPXG"/>
    <property type="match status" value="1"/>
</dbReference>
<dbReference type="OrthoDB" id="218680at2"/>
<evidence type="ECO:0000256" key="1">
    <source>
        <dbReference type="SAM" id="MobiDB-lite"/>
    </source>
</evidence>
<dbReference type="Proteomes" id="UP000037660">
    <property type="component" value="Unassembled WGS sequence"/>
</dbReference>
<comment type="caution">
    <text evidence="4">The sequence shown here is derived from an EMBL/GenBank/DDBJ whole genome shotgun (WGS) entry which is preliminary data.</text>
</comment>
<dbReference type="Gene3D" id="2.160.20.10">
    <property type="entry name" value="Single-stranded right-handed beta-helix, Pectin lyase-like"/>
    <property type="match status" value="2"/>
</dbReference>
<reference evidence="5" key="1">
    <citation type="submission" date="2015-07" db="EMBL/GenBank/DDBJ databases">
        <title>Discovery of a poly(ethylene terephthalate assimilation.</title>
        <authorList>
            <person name="Yoshida S."/>
            <person name="Hiraga K."/>
            <person name="Takehana T."/>
            <person name="Taniguchi I."/>
            <person name="Yamaji H."/>
            <person name="Maeda Y."/>
            <person name="Toyohara K."/>
            <person name="Miyamoto K."/>
            <person name="Kimura Y."/>
            <person name="Oda K."/>
        </authorList>
    </citation>
    <scope>NUCLEOTIDE SEQUENCE [LARGE SCALE GENOMIC DNA]</scope>
    <source>
        <strain evidence="5">NBRC 110686 / TISTR 2288 / 201-F6</strain>
    </source>
</reference>
<proteinExistence type="predicted"/>
<organism evidence="4 5">
    <name type="scientific">Piscinibacter sakaiensis</name>
    <name type="common">Ideonella sakaiensis</name>
    <dbReference type="NCBI Taxonomy" id="1547922"/>
    <lineage>
        <taxon>Bacteria</taxon>
        <taxon>Pseudomonadati</taxon>
        <taxon>Pseudomonadota</taxon>
        <taxon>Betaproteobacteria</taxon>
        <taxon>Burkholderiales</taxon>
        <taxon>Sphaerotilaceae</taxon>
        <taxon>Piscinibacter</taxon>
    </lineage>
</organism>
<dbReference type="Pfam" id="PF05860">
    <property type="entry name" value="TPS"/>
    <property type="match status" value="1"/>
</dbReference>
<dbReference type="SUPFAM" id="SSF51126">
    <property type="entry name" value="Pectin lyase-like"/>
    <property type="match status" value="1"/>
</dbReference>
<gene>
    <name evidence="4" type="ORF">ISF6_1060</name>
</gene>
<evidence type="ECO:0000313" key="4">
    <source>
        <dbReference type="EMBL" id="GAP33805.1"/>
    </source>
</evidence>
<evidence type="ECO:0000313" key="5">
    <source>
        <dbReference type="Proteomes" id="UP000037660"/>
    </source>
</evidence>
<dbReference type="InterPro" id="IPR008638">
    <property type="entry name" value="FhaB/CdiA-like_TPS"/>
</dbReference>
<feature type="chain" id="PRO_5005513382" description="Filamentous haemagglutinin FhaB/tRNA nuclease CdiA-like TPS domain-containing protein" evidence="2">
    <location>
        <begin position="42"/>
        <end position="1194"/>
    </location>
</feature>
<reference evidence="4 5" key="2">
    <citation type="journal article" date="2016" name="Science">
        <title>A bacterium that degrades and assimilates poly(ethylene terephthalate).</title>
        <authorList>
            <person name="Yoshida S."/>
            <person name="Hiraga K."/>
            <person name="Takehana T."/>
            <person name="Taniguchi I."/>
            <person name="Yamaji H."/>
            <person name="Maeda Y."/>
            <person name="Toyohara K."/>
            <person name="Miyamoto K."/>
            <person name="Kimura Y."/>
            <person name="Oda K."/>
        </authorList>
    </citation>
    <scope>NUCLEOTIDE SEQUENCE [LARGE SCALE GENOMIC DNA]</scope>
    <source>
        <strain evidence="5">NBRC 110686 / TISTR 2288 / 201-F6</strain>
    </source>
</reference>
<keyword evidence="5" id="KW-1185">Reference proteome</keyword>
<evidence type="ECO:0000259" key="3">
    <source>
        <dbReference type="SMART" id="SM00912"/>
    </source>
</evidence>
<feature type="domain" description="Filamentous haemagglutinin FhaB/tRNA nuclease CdiA-like TPS" evidence="3">
    <location>
        <begin position="52"/>
        <end position="160"/>
    </location>
</feature>
<dbReference type="RefSeq" id="WP_082367725.1">
    <property type="nucleotide sequence ID" value="NZ_BBYR01000002.1"/>
</dbReference>
<dbReference type="AlphaFoldDB" id="A0A0K8NV30"/>
<dbReference type="InterPro" id="IPR012334">
    <property type="entry name" value="Pectin_lyas_fold"/>
</dbReference>
<accession>A0A0K8NV30</accession>
<dbReference type="EMBL" id="BBYR01000002">
    <property type="protein sequence ID" value="GAP33805.1"/>
    <property type="molecule type" value="Genomic_DNA"/>
</dbReference>
<keyword evidence="2" id="KW-0732">Signal</keyword>
<feature type="signal peptide" evidence="2">
    <location>
        <begin position="1"/>
        <end position="41"/>
    </location>
</feature>
<dbReference type="STRING" id="1547922.ISF6_1060"/>
<dbReference type="InterPro" id="IPR011050">
    <property type="entry name" value="Pectin_lyase_fold/virulence"/>
</dbReference>
<evidence type="ECO:0000256" key="2">
    <source>
        <dbReference type="SAM" id="SignalP"/>
    </source>
</evidence>